<sequence length="178" mass="19646">MIFADPFFSMPRELLLLRHAKSDWDSDVSADFDRPLAKRGKSDAPKVGAWLYREGLVPDHVVSSPAERARQTATKVCKRLDFKKKRIVWDEAIYEGGLTDLLEVLSRVPSGAATVLLIGHNPGLEELLKHLAGGDYDTPEDGKLLPTAAVARLEMPSDWSRLDSGSGNLLSLTRPRAL</sequence>
<evidence type="ECO:0000313" key="3">
    <source>
        <dbReference type="Proteomes" id="UP000019460"/>
    </source>
</evidence>
<keyword evidence="3" id="KW-1185">Reference proteome</keyword>
<comment type="caution">
    <text evidence="2">The sequence shown here is derived from an EMBL/GenBank/DDBJ whole genome shotgun (WGS) entry which is preliminary data.</text>
</comment>
<feature type="binding site" evidence="1">
    <location>
        <position position="68"/>
    </location>
    <ligand>
        <name>substrate</name>
    </ligand>
</feature>
<gene>
    <name evidence="2" type="ORF">D779_3819</name>
</gene>
<dbReference type="InterPro" id="IPR029033">
    <property type="entry name" value="His_PPase_superfam"/>
</dbReference>
<dbReference type="Pfam" id="PF00300">
    <property type="entry name" value="His_Phos_1"/>
    <property type="match status" value="1"/>
</dbReference>
<dbReference type="CDD" id="cd07067">
    <property type="entry name" value="HP_PGM_like"/>
    <property type="match status" value="1"/>
</dbReference>
<dbReference type="eggNOG" id="COG2062">
    <property type="taxonomic scope" value="Bacteria"/>
</dbReference>
<dbReference type="Proteomes" id="UP000019460">
    <property type="component" value="Unassembled WGS sequence"/>
</dbReference>
<evidence type="ECO:0000313" key="2">
    <source>
        <dbReference type="EMBL" id="EXJ13347.1"/>
    </source>
</evidence>
<proteinExistence type="predicted"/>
<name>W9VBE7_9GAMM</name>
<dbReference type="InterPro" id="IPR013078">
    <property type="entry name" value="His_Pase_superF_clade-1"/>
</dbReference>
<dbReference type="PANTHER" id="PTHR47623:SF1">
    <property type="entry name" value="OS09G0287300 PROTEIN"/>
    <property type="match status" value="1"/>
</dbReference>
<dbReference type="EMBL" id="AONC01000072">
    <property type="protein sequence ID" value="EXJ13347.1"/>
    <property type="molecule type" value="Genomic_DNA"/>
</dbReference>
<dbReference type="Gene3D" id="3.40.50.1240">
    <property type="entry name" value="Phosphoglycerate mutase-like"/>
    <property type="match status" value="1"/>
</dbReference>
<protein>
    <submittedName>
        <fullName evidence="2">Phosphohistidine phosphatase SixA</fullName>
    </submittedName>
</protein>
<dbReference type="STRING" id="1249627.D779_3819"/>
<dbReference type="PATRIC" id="fig|1249627.3.peg.3896"/>
<dbReference type="SUPFAM" id="SSF53254">
    <property type="entry name" value="Phosphoglycerate mutase-like"/>
    <property type="match status" value="1"/>
</dbReference>
<dbReference type="PANTHER" id="PTHR47623">
    <property type="entry name" value="OS09G0287300 PROTEIN"/>
    <property type="match status" value="1"/>
</dbReference>
<organism evidence="2 3">
    <name type="scientific">Imhoffiella purpurea</name>
    <dbReference type="NCBI Taxonomy" id="1249627"/>
    <lineage>
        <taxon>Bacteria</taxon>
        <taxon>Pseudomonadati</taxon>
        <taxon>Pseudomonadota</taxon>
        <taxon>Gammaproteobacteria</taxon>
        <taxon>Chromatiales</taxon>
        <taxon>Chromatiaceae</taxon>
        <taxon>Imhoffiella</taxon>
    </lineage>
</organism>
<reference evidence="2 3" key="1">
    <citation type="submission" date="2012-11" db="EMBL/GenBank/DDBJ databases">
        <title>Genome assembly of Thiorhodococcus sp. AK35.</title>
        <authorList>
            <person name="Nupur N."/>
            <person name="Khatri I."/>
            <person name="Subramanian S."/>
            <person name="Pinnaka A."/>
        </authorList>
    </citation>
    <scope>NUCLEOTIDE SEQUENCE [LARGE SCALE GENOMIC DNA]</scope>
    <source>
        <strain evidence="2 3">AK35</strain>
    </source>
</reference>
<dbReference type="AlphaFoldDB" id="W9VBE7"/>
<accession>W9VBE7</accession>
<dbReference type="SMART" id="SM00855">
    <property type="entry name" value="PGAM"/>
    <property type="match status" value="1"/>
</dbReference>
<evidence type="ECO:0000256" key="1">
    <source>
        <dbReference type="PIRSR" id="PIRSR613078-2"/>
    </source>
</evidence>